<accession>A0AAD7W262</accession>
<comment type="caution">
    <text evidence="1">The sequence shown here is derived from an EMBL/GenBank/DDBJ whole genome shotgun (WGS) entry which is preliminary data.</text>
</comment>
<dbReference type="EMBL" id="JAINUG010000381">
    <property type="protein sequence ID" value="KAJ8372903.1"/>
    <property type="molecule type" value="Genomic_DNA"/>
</dbReference>
<proteinExistence type="predicted"/>
<sequence>MIEQGWLRKKLPEGGVSMVILLTDGQPLTLGFYSEVASPLLAEVNIHYPETAVNSLTNHHFKQLNDLRLLWPARLSDNDLDNFLVEVSAQG</sequence>
<keyword evidence="2" id="KW-1185">Reference proteome</keyword>
<organism evidence="1 2">
    <name type="scientific">Aldrovandia affinis</name>
    <dbReference type="NCBI Taxonomy" id="143900"/>
    <lineage>
        <taxon>Eukaryota</taxon>
        <taxon>Metazoa</taxon>
        <taxon>Chordata</taxon>
        <taxon>Craniata</taxon>
        <taxon>Vertebrata</taxon>
        <taxon>Euteleostomi</taxon>
        <taxon>Actinopterygii</taxon>
        <taxon>Neopterygii</taxon>
        <taxon>Teleostei</taxon>
        <taxon>Notacanthiformes</taxon>
        <taxon>Halosauridae</taxon>
        <taxon>Aldrovandia</taxon>
    </lineage>
</organism>
<reference evidence="1" key="1">
    <citation type="journal article" date="2023" name="Science">
        <title>Genome structures resolve the early diversification of teleost fishes.</title>
        <authorList>
            <person name="Parey E."/>
            <person name="Louis A."/>
            <person name="Montfort J."/>
            <person name="Bouchez O."/>
            <person name="Roques C."/>
            <person name="Iampietro C."/>
            <person name="Lluch J."/>
            <person name="Castinel A."/>
            <person name="Donnadieu C."/>
            <person name="Desvignes T."/>
            <person name="Floi Bucao C."/>
            <person name="Jouanno E."/>
            <person name="Wen M."/>
            <person name="Mejri S."/>
            <person name="Dirks R."/>
            <person name="Jansen H."/>
            <person name="Henkel C."/>
            <person name="Chen W.J."/>
            <person name="Zahm M."/>
            <person name="Cabau C."/>
            <person name="Klopp C."/>
            <person name="Thompson A.W."/>
            <person name="Robinson-Rechavi M."/>
            <person name="Braasch I."/>
            <person name="Lecointre G."/>
            <person name="Bobe J."/>
            <person name="Postlethwait J.H."/>
            <person name="Berthelot C."/>
            <person name="Roest Crollius H."/>
            <person name="Guiguen Y."/>
        </authorList>
    </citation>
    <scope>NUCLEOTIDE SEQUENCE</scope>
    <source>
        <strain evidence="1">NC1722</strain>
    </source>
</reference>
<evidence type="ECO:0000313" key="2">
    <source>
        <dbReference type="Proteomes" id="UP001221898"/>
    </source>
</evidence>
<dbReference type="Proteomes" id="UP001221898">
    <property type="component" value="Unassembled WGS sequence"/>
</dbReference>
<gene>
    <name evidence="1" type="ORF">AAFF_G00276070</name>
</gene>
<dbReference type="AlphaFoldDB" id="A0AAD7W262"/>
<protein>
    <submittedName>
        <fullName evidence="1">Uncharacterized protein</fullName>
    </submittedName>
</protein>
<evidence type="ECO:0000313" key="1">
    <source>
        <dbReference type="EMBL" id="KAJ8372903.1"/>
    </source>
</evidence>
<name>A0AAD7W262_9TELE</name>